<dbReference type="PANTHER" id="PTHR46890">
    <property type="entry name" value="NON-LTR RETROLELEMENT REVERSE TRANSCRIPTASE-LIKE PROTEIN-RELATED"/>
    <property type="match status" value="1"/>
</dbReference>
<name>A0AAW2JPF6_9LAMI</name>
<dbReference type="AlphaFoldDB" id="A0AAW2JPF6"/>
<reference evidence="2" key="2">
    <citation type="journal article" date="2024" name="Plant">
        <title>Genomic evolution and insights into agronomic trait innovations of Sesamum species.</title>
        <authorList>
            <person name="Miao H."/>
            <person name="Wang L."/>
            <person name="Qu L."/>
            <person name="Liu H."/>
            <person name="Sun Y."/>
            <person name="Le M."/>
            <person name="Wang Q."/>
            <person name="Wei S."/>
            <person name="Zheng Y."/>
            <person name="Lin W."/>
            <person name="Duan Y."/>
            <person name="Cao H."/>
            <person name="Xiong S."/>
            <person name="Wang X."/>
            <person name="Wei L."/>
            <person name="Li C."/>
            <person name="Ma Q."/>
            <person name="Ju M."/>
            <person name="Zhao R."/>
            <person name="Li G."/>
            <person name="Mu C."/>
            <person name="Tian Q."/>
            <person name="Mei H."/>
            <person name="Zhang T."/>
            <person name="Gao T."/>
            <person name="Zhang H."/>
        </authorList>
    </citation>
    <scope>NUCLEOTIDE SEQUENCE</scope>
    <source>
        <strain evidence="2">G01</strain>
    </source>
</reference>
<dbReference type="SUPFAM" id="SSF56672">
    <property type="entry name" value="DNA/RNA polymerases"/>
    <property type="match status" value="1"/>
</dbReference>
<dbReference type="PANTHER" id="PTHR46890:SF48">
    <property type="entry name" value="RNA-DIRECTED DNA POLYMERASE"/>
    <property type="match status" value="1"/>
</dbReference>
<dbReference type="InterPro" id="IPR000477">
    <property type="entry name" value="RT_dom"/>
</dbReference>
<dbReference type="InterPro" id="IPR043502">
    <property type="entry name" value="DNA/RNA_pol_sf"/>
</dbReference>
<accession>A0AAW2JPF6</accession>
<evidence type="ECO:0000313" key="2">
    <source>
        <dbReference type="EMBL" id="KAL0295495.1"/>
    </source>
</evidence>
<dbReference type="PROSITE" id="PS50878">
    <property type="entry name" value="RT_POL"/>
    <property type="match status" value="1"/>
</dbReference>
<reference evidence="2" key="1">
    <citation type="submission" date="2020-06" db="EMBL/GenBank/DDBJ databases">
        <authorList>
            <person name="Li T."/>
            <person name="Hu X."/>
            <person name="Zhang T."/>
            <person name="Song X."/>
            <person name="Zhang H."/>
            <person name="Dai N."/>
            <person name="Sheng W."/>
            <person name="Hou X."/>
            <person name="Wei L."/>
        </authorList>
    </citation>
    <scope>NUCLEOTIDE SEQUENCE</scope>
    <source>
        <strain evidence="2">G01</strain>
        <tissue evidence="2">Leaf</tissue>
    </source>
</reference>
<proteinExistence type="predicted"/>
<dbReference type="Pfam" id="PF00078">
    <property type="entry name" value="RVT_1"/>
    <property type="match status" value="1"/>
</dbReference>
<evidence type="ECO:0000259" key="1">
    <source>
        <dbReference type="PROSITE" id="PS50878"/>
    </source>
</evidence>
<comment type="caution">
    <text evidence="2">The sequence shown here is derived from an EMBL/GenBank/DDBJ whole genome shotgun (WGS) entry which is preliminary data.</text>
</comment>
<organism evidence="2">
    <name type="scientific">Sesamum angustifolium</name>
    <dbReference type="NCBI Taxonomy" id="2727405"/>
    <lineage>
        <taxon>Eukaryota</taxon>
        <taxon>Viridiplantae</taxon>
        <taxon>Streptophyta</taxon>
        <taxon>Embryophyta</taxon>
        <taxon>Tracheophyta</taxon>
        <taxon>Spermatophyta</taxon>
        <taxon>Magnoliopsida</taxon>
        <taxon>eudicotyledons</taxon>
        <taxon>Gunneridae</taxon>
        <taxon>Pentapetalae</taxon>
        <taxon>asterids</taxon>
        <taxon>lamiids</taxon>
        <taxon>Lamiales</taxon>
        <taxon>Pedaliaceae</taxon>
        <taxon>Sesamum</taxon>
    </lineage>
</organism>
<protein>
    <submittedName>
        <fullName evidence="2">Retrovirus-related Pol polyprotein from type-2 retrotransposable element R2DM</fullName>
    </submittedName>
</protein>
<feature type="domain" description="Reverse transcriptase" evidence="1">
    <location>
        <begin position="1"/>
        <end position="316"/>
    </location>
</feature>
<gene>
    <name evidence="2" type="ORF">Sangu_3197000</name>
</gene>
<sequence>MRLGRTLTERDEIVDEFVSFYQQLLGGERRREFIDLRYLRPWARHVVTPAECLELVQQPTLEEVKDAFFDIAEDKAPGPDGYSSGFYKAACQSLARRCDDQPIAECLCSGPLYWDNILLAQEMFAGYNRQGLPKRCALKVDLRKAYDTVEWDFLIAALKMFGFPDLFIGWIEECVTTPMFSVCINGNPHGFFKGARGLRQGDPMSPFLFVLVMEVLQLMMQQLIDQNEGFSYHWRCKELGLFQLCFADDLLLFCKADVASVQVFRRGLDEFAKLSGLHANPQKSQLIISRSAQDERDHLIAALQFQEGHLPSGISAFLC</sequence>
<dbReference type="EMBL" id="JACGWK010000694">
    <property type="protein sequence ID" value="KAL0295495.1"/>
    <property type="molecule type" value="Genomic_DNA"/>
</dbReference>
<dbReference type="InterPro" id="IPR052343">
    <property type="entry name" value="Retrotransposon-Effector_Assoc"/>
</dbReference>